<dbReference type="EMBL" id="CAMKVN010004918">
    <property type="protein sequence ID" value="CAI2187989.1"/>
    <property type="molecule type" value="Genomic_DNA"/>
</dbReference>
<dbReference type="AlphaFoldDB" id="A0A9W4X1B7"/>
<comment type="caution">
    <text evidence="2">The sequence shown here is derived from an EMBL/GenBank/DDBJ whole genome shotgun (WGS) entry which is preliminary data.</text>
</comment>
<gene>
    <name evidence="2" type="ORF">FWILDA_LOCUS13356</name>
</gene>
<feature type="region of interest" description="Disordered" evidence="1">
    <location>
        <begin position="1"/>
        <end position="21"/>
    </location>
</feature>
<evidence type="ECO:0000256" key="1">
    <source>
        <dbReference type="SAM" id="MobiDB-lite"/>
    </source>
</evidence>
<keyword evidence="3" id="KW-1185">Reference proteome</keyword>
<dbReference type="Proteomes" id="UP001153678">
    <property type="component" value="Unassembled WGS sequence"/>
</dbReference>
<evidence type="ECO:0000313" key="3">
    <source>
        <dbReference type="Proteomes" id="UP001153678"/>
    </source>
</evidence>
<feature type="non-terminal residue" evidence="2">
    <location>
        <position position="81"/>
    </location>
</feature>
<proteinExistence type="predicted"/>
<reference evidence="2" key="1">
    <citation type="submission" date="2022-08" db="EMBL/GenBank/DDBJ databases">
        <authorList>
            <person name="Kallberg Y."/>
            <person name="Tangrot J."/>
            <person name="Rosling A."/>
        </authorList>
    </citation>
    <scope>NUCLEOTIDE SEQUENCE</scope>
    <source>
        <strain evidence="2">Wild A</strain>
    </source>
</reference>
<protein>
    <submittedName>
        <fullName evidence="2">17058_t:CDS:1</fullName>
    </submittedName>
</protein>
<name>A0A9W4X1B7_9GLOM</name>
<evidence type="ECO:0000313" key="2">
    <source>
        <dbReference type="EMBL" id="CAI2187989.1"/>
    </source>
</evidence>
<organism evidence="2 3">
    <name type="scientific">Funneliformis geosporum</name>
    <dbReference type="NCBI Taxonomy" id="1117311"/>
    <lineage>
        <taxon>Eukaryota</taxon>
        <taxon>Fungi</taxon>
        <taxon>Fungi incertae sedis</taxon>
        <taxon>Mucoromycota</taxon>
        <taxon>Glomeromycotina</taxon>
        <taxon>Glomeromycetes</taxon>
        <taxon>Glomerales</taxon>
        <taxon>Glomeraceae</taxon>
        <taxon>Funneliformis</taxon>
    </lineage>
</organism>
<sequence length="81" mass="8781">KTAANSAIDDKGNEVTNAEEYDNNGAEVDELKFDLSVRSVAKCDEEINCSIKERGIKGINGVVGIQSVGIKKQRSLEIVKK</sequence>
<accession>A0A9W4X1B7</accession>